<dbReference type="OrthoDB" id="5380653at2"/>
<dbReference type="EMBL" id="RAWE01000082">
    <property type="protein sequence ID" value="RKH00963.1"/>
    <property type="molecule type" value="Genomic_DNA"/>
</dbReference>
<name>A0A3A8JYG0_9BACT</name>
<evidence type="ECO:0000256" key="1">
    <source>
        <dbReference type="SAM" id="MobiDB-lite"/>
    </source>
</evidence>
<dbReference type="Pfam" id="PF14907">
    <property type="entry name" value="NTP_transf_5"/>
    <property type="match status" value="1"/>
</dbReference>
<feature type="compositionally biased region" description="Low complexity" evidence="1">
    <location>
        <begin position="341"/>
        <end position="350"/>
    </location>
</feature>
<organism evidence="2 3">
    <name type="scientific">Corallococcus carmarthensis</name>
    <dbReference type="NCBI Taxonomy" id="2316728"/>
    <lineage>
        <taxon>Bacteria</taxon>
        <taxon>Pseudomonadati</taxon>
        <taxon>Myxococcota</taxon>
        <taxon>Myxococcia</taxon>
        <taxon>Myxococcales</taxon>
        <taxon>Cystobacterineae</taxon>
        <taxon>Myxococcaceae</taxon>
        <taxon>Corallococcus</taxon>
    </lineage>
</organism>
<reference evidence="3" key="1">
    <citation type="submission" date="2018-09" db="EMBL/GenBank/DDBJ databases">
        <authorList>
            <person name="Livingstone P.G."/>
            <person name="Whitworth D.E."/>
        </authorList>
    </citation>
    <scope>NUCLEOTIDE SEQUENCE [LARGE SCALE GENOMIC DNA]</scope>
    <source>
        <strain evidence="3">CA043D</strain>
    </source>
</reference>
<dbReference type="RefSeq" id="WP_120604505.1">
    <property type="nucleotide sequence ID" value="NZ_JABFJX010000189.1"/>
</dbReference>
<gene>
    <name evidence="2" type="ORF">D7X32_21875</name>
</gene>
<proteinExistence type="predicted"/>
<accession>A0A3A8JYG0</accession>
<keyword evidence="3" id="KW-1185">Reference proteome</keyword>
<dbReference type="AlphaFoldDB" id="A0A3A8JYG0"/>
<evidence type="ECO:0000313" key="2">
    <source>
        <dbReference type="EMBL" id="RKH00963.1"/>
    </source>
</evidence>
<protein>
    <recommendedName>
        <fullName evidence="4">Nucleotidyltransferase family protein</fullName>
    </recommendedName>
</protein>
<dbReference type="Proteomes" id="UP000268313">
    <property type="component" value="Unassembled WGS sequence"/>
</dbReference>
<evidence type="ECO:0000313" key="3">
    <source>
        <dbReference type="Proteomes" id="UP000268313"/>
    </source>
</evidence>
<dbReference type="InterPro" id="IPR039498">
    <property type="entry name" value="NTP_transf_5"/>
</dbReference>
<feature type="region of interest" description="Disordered" evidence="1">
    <location>
        <begin position="336"/>
        <end position="358"/>
    </location>
</feature>
<comment type="caution">
    <text evidence="2">The sequence shown here is derived from an EMBL/GenBank/DDBJ whole genome shotgun (WGS) entry which is preliminary data.</text>
</comment>
<sequence length="358" mass="39162">MSSSPDLLTLLHAWPEVPDVPGPSDEGACEALVKAAVRHGLAGFVEHALTKAEWTLTPDARALLSREARTAAARGMRVRSLLSRSLTALAALGVTPVLLKGYGLARRLYPEPLQRATNDVDLLVPRARVLCAVHALEGMGLTTQAGDVDRDDAHHVELTGPDGLVELHYRALAGYGQALEGDALVARAEDAMLDGHPVRYLCAEDEAVYLSLHASNHLLQRLAWLFDLKLLARAHPRLDWDRVVTRARRTGLPHLVWYAWDAAHRLLDAPVPPWVLKALAPPRWQRALATRLFSGPRLVGADLARNKPAWVAAKLALAPRARPMVRYALRRLRGLRPPPETGAEPGAPRPVRSPAGRR</sequence>
<evidence type="ECO:0008006" key="4">
    <source>
        <dbReference type="Google" id="ProtNLM"/>
    </source>
</evidence>